<dbReference type="Pfam" id="PF13426">
    <property type="entry name" value="PAS_9"/>
    <property type="match status" value="1"/>
</dbReference>
<dbReference type="SUPFAM" id="SSF47384">
    <property type="entry name" value="Homodimeric domain of signal transducing histidine kinase"/>
    <property type="match status" value="1"/>
</dbReference>
<evidence type="ECO:0000259" key="13">
    <source>
        <dbReference type="PROSITE" id="PS50112"/>
    </source>
</evidence>
<dbReference type="SMART" id="SM00091">
    <property type="entry name" value="PAS"/>
    <property type="match status" value="2"/>
</dbReference>
<dbReference type="InterPro" id="IPR035965">
    <property type="entry name" value="PAS-like_dom_sf"/>
</dbReference>
<dbReference type="PRINTS" id="PR00344">
    <property type="entry name" value="BCTRLSENSOR"/>
</dbReference>
<dbReference type="SMART" id="SM00388">
    <property type="entry name" value="HisKA"/>
    <property type="match status" value="1"/>
</dbReference>
<dbReference type="NCBIfam" id="TIGR00229">
    <property type="entry name" value="sensory_box"/>
    <property type="match status" value="1"/>
</dbReference>
<evidence type="ECO:0000256" key="3">
    <source>
        <dbReference type="ARBA" id="ARBA00012438"/>
    </source>
</evidence>
<proteinExistence type="inferred from homology"/>
<evidence type="ECO:0000256" key="9">
    <source>
        <dbReference type="ARBA" id="ARBA00023012"/>
    </source>
</evidence>
<dbReference type="InterPro" id="IPR036097">
    <property type="entry name" value="HisK_dim/P_sf"/>
</dbReference>
<comment type="similarity">
    <text evidence="2">In the N-terminal section; belongs to the phytochrome family.</text>
</comment>
<evidence type="ECO:0000259" key="14">
    <source>
        <dbReference type="PROSITE" id="PS50113"/>
    </source>
</evidence>
<dbReference type="InterPro" id="IPR003594">
    <property type="entry name" value="HATPase_dom"/>
</dbReference>
<dbReference type="Pfam" id="PF01590">
    <property type="entry name" value="GAF"/>
    <property type="match status" value="1"/>
</dbReference>
<keyword evidence="10" id="KW-0175">Coiled coil</keyword>
<dbReference type="InterPro" id="IPR001610">
    <property type="entry name" value="PAC"/>
</dbReference>
<evidence type="ECO:0000259" key="11">
    <source>
        <dbReference type="PROSITE" id="PS50046"/>
    </source>
</evidence>
<evidence type="ECO:0000256" key="4">
    <source>
        <dbReference type="ARBA" id="ARBA00022553"/>
    </source>
</evidence>
<dbReference type="SUPFAM" id="SSF55874">
    <property type="entry name" value="ATPase domain of HSP90 chaperone/DNA topoisomerase II/histidine kinase"/>
    <property type="match status" value="1"/>
</dbReference>
<dbReference type="InterPro" id="IPR036890">
    <property type="entry name" value="HATPase_C_sf"/>
</dbReference>
<dbReference type="Gene3D" id="3.30.450.20">
    <property type="entry name" value="PAS domain"/>
    <property type="match status" value="2"/>
</dbReference>
<dbReference type="AlphaFoldDB" id="B4VJB8"/>
<dbReference type="SUPFAM" id="SSF55785">
    <property type="entry name" value="PYP-like sensor domain (PAS domain)"/>
    <property type="match status" value="2"/>
</dbReference>
<feature type="coiled-coil region" evidence="10">
    <location>
        <begin position="461"/>
        <end position="499"/>
    </location>
</feature>
<dbReference type="InterPro" id="IPR003661">
    <property type="entry name" value="HisK_dim/P_dom"/>
</dbReference>
<dbReference type="Gene3D" id="3.30.565.10">
    <property type="entry name" value="Histidine kinase-like ATPase, C-terminal domain"/>
    <property type="match status" value="1"/>
</dbReference>
<dbReference type="eggNOG" id="COG2203">
    <property type="taxonomic scope" value="Bacteria"/>
</dbReference>
<evidence type="ECO:0000313" key="15">
    <source>
        <dbReference type="EMBL" id="EDX77961.1"/>
    </source>
</evidence>
<protein>
    <recommendedName>
        <fullName evidence="3">histidine kinase</fullName>
        <ecNumber evidence="3">2.7.13.3</ecNumber>
    </recommendedName>
</protein>
<dbReference type="PANTHER" id="PTHR43065">
    <property type="entry name" value="SENSOR HISTIDINE KINASE"/>
    <property type="match status" value="1"/>
</dbReference>
<dbReference type="RefSeq" id="WP_006098397.1">
    <property type="nucleotide sequence ID" value="NZ_DS989842.1"/>
</dbReference>
<dbReference type="GO" id="GO:0000155">
    <property type="term" value="F:phosphorelay sensor kinase activity"/>
    <property type="evidence" value="ECO:0007669"/>
    <property type="project" value="InterPro"/>
</dbReference>
<dbReference type="PROSITE" id="PS50046">
    <property type="entry name" value="PHYTOCHROME_2"/>
    <property type="match status" value="1"/>
</dbReference>
<evidence type="ECO:0000256" key="1">
    <source>
        <dbReference type="ARBA" id="ARBA00000085"/>
    </source>
</evidence>
<dbReference type="Proteomes" id="UP000003835">
    <property type="component" value="Unassembled WGS sequence"/>
</dbReference>
<feature type="domain" description="PAC" evidence="14">
    <location>
        <begin position="100"/>
        <end position="154"/>
    </location>
</feature>
<dbReference type="HOGENOM" id="CLU_336112_0_0_3"/>
<gene>
    <name evidence="15" type="ORF">MC7420_7699</name>
</gene>
<dbReference type="SMART" id="SM00065">
    <property type="entry name" value="GAF"/>
    <property type="match status" value="1"/>
</dbReference>
<dbReference type="PANTHER" id="PTHR43065:SF10">
    <property type="entry name" value="PEROXIDE STRESS-ACTIVATED HISTIDINE KINASE MAK3"/>
    <property type="match status" value="1"/>
</dbReference>
<dbReference type="STRING" id="118168.MC7420_7699"/>
<evidence type="ECO:0000256" key="6">
    <source>
        <dbReference type="ARBA" id="ARBA00022741"/>
    </source>
</evidence>
<dbReference type="Pfam" id="PF02518">
    <property type="entry name" value="HATPase_c"/>
    <property type="match status" value="1"/>
</dbReference>
<dbReference type="Gene3D" id="1.10.287.130">
    <property type="match status" value="1"/>
</dbReference>
<evidence type="ECO:0000256" key="5">
    <source>
        <dbReference type="ARBA" id="ARBA00022679"/>
    </source>
</evidence>
<dbReference type="Pfam" id="PF13188">
    <property type="entry name" value="PAS_8"/>
    <property type="match status" value="1"/>
</dbReference>
<dbReference type="SUPFAM" id="SSF55781">
    <property type="entry name" value="GAF domain-like"/>
    <property type="match status" value="1"/>
</dbReference>
<feature type="domain" description="Histidine kinase" evidence="12">
    <location>
        <begin position="511"/>
        <end position="776"/>
    </location>
</feature>
<reference evidence="15 16" key="1">
    <citation type="submission" date="2008-07" db="EMBL/GenBank/DDBJ databases">
        <authorList>
            <person name="Tandeau de Marsac N."/>
            <person name="Ferriera S."/>
            <person name="Johnson J."/>
            <person name="Kravitz S."/>
            <person name="Beeson K."/>
            <person name="Sutton G."/>
            <person name="Rogers Y.-H."/>
            <person name="Friedman R."/>
            <person name="Frazier M."/>
            <person name="Venter J.C."/>
        </authorList>
    </citation>
    <scope>NUCLEOTIDE SEQUENCE [LARGE SCALE GENOMIC DNA]</scope>
    <source>
        <strain evidence="15 16">PCC 7420</strain>
    </source>
</reference>
<feature type="domain" description="PAS" evidence="13">
    <location>
        <begin position="31"/>
        <end position="99"/>
    </location>
</feature>
<evidence type="ECO:0000256" key="7">
    <source>
        <dbReference type="ARBA" id="ARBA00022777"/>
    </source>
</evidence>
<dbReference type="EMBL" id="DS989842">
    <property type="protein sequence ID" value="EDX77961.1"/>
    <property type="molecule type" value="Genomic_DNA"/>
</dbReference>
<comment type="catalytic activity">
    <reaction evidence="1">
        <text>ATP + protein L-histidine = ADP + protein N-phospho-L-histidine.</text>
        <dbReference type="EC" id="2.7.13.3"/>
    </reaction>
</comment>
<dbReference type="InterPro" id="IPR029016">
    <property type="entry name" value="GAF-like_dom_sf"/>
</dbReference>
<evidence type="ECO:0000313" key="16">
    <source>
        <dbReference type="Proteomes" id="UP000003835"/>
    </source>
</evidence>
<feature type="domain" description="PAC" evidence="14">
    <location>
        <begin position="232"/>
        <end position="282"/>
    </location>
</feature>
<keyword evidence="16" id="KW-1185">Reference proteome</keyword>
<keyword evidence="6" id="KW-0547">Nucleotide-binding</keyword>
<keyword evidence="7" id="KW-0418">Kinase</keyword>
<dbReference type="eggNOG" id="COG4191">
    <property type="taxonomic scope" value="Bacteria"/>
</dbReference>
<sequence length="776" mass="87921">MISYLHQPSTGRLFDANTSDKLSLEPLCLDERILGAASCGIVLSDAGKPDMPIVYCNPAFERITGYSRQEVVGRNCRFLQGVDTNPQVVEQIRQALRTEQEVKVVLKNYRKDGTPFWNELAISPIRDAKERVIYFIGVQTDITSQKQAQEELRASHALLKAQQEADPDGVIVIAPNGQIINYNSRLCQMWQVPDDMMKSSDKEEFLECVLPLIAEPLKVFSKVEYLEQHPPLTHKDEIQLTDGRIFELYSTPALSATGTCYGRIWSFRDITQNKRTEQQLKQQAKQERLLSCINQRINQSLNLNEVLNTAVEEVRKFIKCDRTLIYRFNPDWTGTVDVESVGEGWMRIVGTTIEDDFFKNPEVISFLYQDGYIRVIDDIYNANLSPCHIELLEKLQVRANLVAPILHGKNLWGLLVVQQCSGARKWQQQEIECVRKLSIQLSMAIQQAALFEQVSAELKERQAAEAALRKSETKLKEKATQLEKTLRELKQTQLKLIQNEKMSSLGQLVAGIAHEINNPITFIAGNIDHANQYAQDLLELVQIYEQHYPQPAPEIETLTEDIDIDFLREDLPKLLSSMQFGVNRLETLVASLKNFSRLDEAERKCMDVEQGMENTLLILQHRLKPEASNIQVVKDYGKLPPVDCYPGQLNQVFMNLLNNAIDALNSGDEQADKNKGSASTELSFPYHAPTPTIWIRTELSERNSVLIHIADNGCGIPEHIKEQIFDPFFTTKPVGEGTGLGLSISYQIVVDKHEGHLHCFSAPGYGTEFVVEIPLL</sequence>
<feature type="domain" description="Phytochrome chromophore attachment site" evidence="11">
    <location>
        <begin position="302"/>
        <end position="440"/>
    </location>
</feature>
<evidence type="ECO:0000256" key="10">
    <source>
        <dbReference type="SAM" id="Coils"/>
    </source>
</evidence>
<dbReference type="Gene3D" id="3.30.450.40">
    <property type="match status" value="1"/>
</dbReference>
<dbReference type="PROSITE" id="PS50109">
    <property type="entry name" value="HIS_KIN"/>
    <property type="match status" value="1"/>
</dbReference>
<accession>B4VJB8</accession>
<evidence type="ECO:0000256" key="2">
    <source>
        <dbReference type="ARBA" id="ARBA00006402"/>
    </source>
</evidence>
<keyword evidence="8" id="KW-0067">ATP-binding</keyword>
<dbReference type="InterPro" id="IPR003018">
    <property type="entry name" value="GAF"/>
</dbReference>
<evidence type="ECO:0000256" key="8">
    <source>
        <dbReference type="ARBA" id="ARBA00022840"/>
    </source>
</evidence>
<dbReference type="SMART" id="SM00086">
    <property type="entry name" value="PAC"/>
    <property type="match status" value="1"/>
</dbReference>
<dbReference type="InterPro" id="IPR000700">
    <property type="entry name" value="PAS-assoc_C"/>
</dbReference>
<organism evidence="15 16">
    <name type="scientific">Coleofasciculus chthonoplastes PCC 7420</name>
    <dbReference type="NCBI Taxonomy" id="118168"/>
    <lineage>
        <taxon>Bacteria</taxon>
        <taxon>Bacillati</taxon>
        <taxon>Cyanobacteriota</taxon>
        <taxon>Cyanophyceae</taxon>
        <taxon>Coleofasciculales</taxon>
        <taxon>Coleofasciculaceae</taxon>
        <taxon>Coleofasciculus</taxon>
    </lineage>
</organism>
<dbReference type="CDD" id="cd00082">
    <property type="entry name" value="HisKA"/>
    <property type="match status" value="1"/>
</dbReference>
<keyword evidence="5" id="KW-0808">Transferase</keyword>
<keyword evidence="4" id="KW-0597">Phosphoprotein</keyword>
<dbReference type="SMART" id="SM00387">
    <property type="entry name" value="HATPase_c"/>
    <property type="match status" value="1"/>
</dbReference>
<dbReference type="InterPro" id="IPR005467">
    <property type="entry name" value="His_kinase_dom"/>
</dbReference>
<dbReference type="InterPro" id="IPR000014">
    <property type="entry name" value="PAS"/>
</dbReference>
<dbReference type="InterPro" id="IPR016132">
    <property type="entry name" value="Phyto_chromo_attachment"/>
</dbReference>
<dbReference type="InterPro" id="IPR004358">
    <property type="entry name" value="Sig_transdc_His_kin-like_C"/>
</dbReference>
<evidence type="ECO:0000259" key="12">
    <source>
        <dbReference type="PROSITE" id="PS50109"/>
    </source>
</evidence>
<dbReference type="PROSITE" id="PS50112">
    <property type="entry name" value="PAS"/>
    <property type="match status" value="1"/>
</dbReference>
<dbReference type="OrthoDB" id="437650at2"/>
<dbReference type="EC" id="2.7.13.3" evidence="3"/>
<dbReference type="PROSITE" id="PS50113">
    <property type="entry name" value="PAC"/>
    <property type="match status" value="2"/>
</dbReference>
<name>B4VJB8_9CYAN</name>
<keyword evidence="9" id="KW-0902">Two-component regulatory system</keyword>
<dbReference type="CDD" id="cd00130">
    <property type="entry name" value="PAS"/>
    <property type="match status" value="1"/>
</dbReference>